<protein>
    <submittedName>
        <fullName evidence="2">Uncharacterized protein</fullName>
    </submittedName>
</protein>
<evidence type="ECO:0000313" key="3">
    <source>
        <dbReference type="Proteomes" id="UP000800082"/>
    </source>
</evidence>
<sequence length="147" mass="16280">MRLSAVVVLILNCAVSGRQNDHIGNGVAMLWKVDRPVAEQWFAFINRKPRHGRHDIASVGAETLLSKAKKLDPKLATRWIRVLIQTSVSAAPESRIRAMCNCLISLLNRMGGVPLPYAYFLARGPVSIFSTASRNPSLVIWPKSAIY</sequence>
<name>A0A6A5R9Q3_9PLEO</name>
<dbReference type="AlphaFoldDB" id="A0A6A5R9Q3"/>
<accession>A0A6A5R9Q3</accession>
<proteinExistence type="predicted"/>
<keyword evidence="1" id="KW-0732">Signal</keyword>
<dbReference type="EMBL" id="ML979022">
    <property type="protein sequence ID" value="KAF1922567.1"/>
    <property type="molecule type" value="Genomic_DNA"/>
</dbReference>
<evidence type="ECO:0000256" key="1">
    <source>
        <dbReference type="SAM" id="SignalP"/>
    </source>
</evidence>
<gene>
    <name evidence="2" type="ORF">M421DRAFT_96724</name>
</gene>
<dbReference type="RefSeq" id="XP_033442820.1">
    <property type="nucleotide sequence ID" value="XM_033598415.1"/>
</dbReference>
<feature type="signal peptide" evidence="1">
    <location>
        <begin position="1"/>
        <end position="17"/>
    </location>
</feature>
<feature type="chain" id="PRO_5025354254" evidence="1">
    <location>
        <begin position="18"/>
        <end position="147"/>
    </location>
</feature>
<keyword evidence="3" id="KW-1185">Reference proteome</keyword>
<evidence type="ECO:0000313" key="2">
    <source>
        <dbReference type="EMBL" id="KAF1922567.1"/>
    </source>
</evidence>
<dbReference type="Proteomes" id="UP000800082">
    <property type="component" value="Unassembled WGS sequence"/>
</dbReference>
<organism evidence="2 3">
    <name type="scientific">Didymella exigua CBS 183.55</name>
    <dbReference type="NCBI Taxonomy" id="1150837"/>
    <lineage>
        <taxon>Eukaryota</taxon>
        <taxon>Fungi</taxon>
        <taxon>Dikarya</taxon>
        <taxon>Ascomycota</taxon>
        <taxon>Pezizomycotina</taxon>
        <taxon>Dothideomycetes</taxon>
        <taxon>Pleosporomycetidae</taxon>
        <taxon>Pleosporales</taxon>
        <taxon>Pleosporineae</taxon>
        <taxon>Didymellaceae</taxon>
        <taxon>Didymella</taxon>
    </lineage>
</organism>
<reference evidence="2" key="1">
    <citation type="journal article" date="2020" name="Stud. Mycol.">
        <title>101 Dothideomycetes genomes: a test case for predicting lifestyles and emergence of pathogens.</title>
        <authorList>
            <person name="Haridas S."/>
            <person name="Albert R."/>
            <person name="Binder M."/>
            <person name="Bloem J."/>
            <person name="Labutti K."/>
            <person name="Salamov A."/>
            <person name="Andreopoulos B."/>
            <person name="Baker S."/>
            <person name="Barry K."/>
            <person name="Bills G."/>
            <person name="Bluhm B."/>
            <person name="Cannon C."/>
            <person name="Castanera R."/>
            <person name="Culley D."/>
            <person name="Daum C."/>
            <person name="Ezra D."/>
            <person name="Gonzalez J."/>
            <person name="Henrissat B."/>
            <person name="Kuo A."/>
            <person name="Liang C."/>
            <person name="Lipzen A."/>
            <person name="Lutzoni F."/>
            <person name="Magnuson J."/>
            <person name="Mondo S."/>
            <person name="Nolan M."/>
            <person name="Ohm R."/>
            <person name="Pangilinan J."/>
            <person name="Park H.-J."/>
            <person name="Ramirez L."/>
            <person name="Alfaro M."/>
            <person name="Sun H."/>
            <person name="Tritt A."/>
            <person name="Yoshinaga Y."/>
            <person name="Zwiers L.-H."/>
            <person name="Turgeon B."/>
            <person name="Goodwin S."/>
            <person name="Spatafora J."/>
            <person name="Crous P."/>
            <person name="Grigoriev I."/>
        </authorList>
    </citation>
    <scope>NUCLEOTIDE SEQUENCE</scope>
    <source>
        <strain evidence="2">CBS 183.55</strain>
    </source>
</reference>
<dbReference type="GeneID" id="54356082"/>